<dbReference type="Gene3D" id="2.60.120.1060">
    <property type="entry name" value="NPCBM/NEW2 domain"/>
    <property type="match status" value="1"/>
</dbReference>
<feature type="transmembrane region" description="Helical" evidence="1">
    <location>
        <begin position="63"/>
        <end position="85"/>
    </location>
</feature>
<dbReference type="EMBL" id="QGTZ01000003">
    <property type="protein sequence ID" value="PWW42997.1"/>
    <property type="molecule type" value="Genomic_DNA"/>
</dbReference>
<keyword evidence="1" id="KW-1133">Transmembrane helix</keyword>
<accession>A0A855YD95</accession>
<dbReference type="Pfam" id="PF04892">
    <property type="entry name" value="VanZ"/>
    <property type="match status" value="1"/>
</dbReference>
<feature type="transmembrane region" description="Helical" evidence="1">
    <location>
        <begin position="92"/>
        <end position="114"/>
    </location>
</feature>
<feature type="transmembrane region" description="Helical" evidence="1">
    <location>
        <begin position="12"/>
        <end position="31"/>
    </location>
</feature>
<evidence type="ECO:0000259" key="2">
    <source>
        <dbReference type="Pfam" id="PF04892"/>
    </source>
</evidence>
<organism evidence="3 4">
    <name type="scientific">Paenibacillus pabuli</name>
    <dbReference type="NCBI Taxonomy" id="1472"/>
    <lineage>
        <taxon>Bacteria</taxon>
        <taxon>Bacillati</taxon>
        <taxon>Bacillota</taxon>
        <taxon>Bacilli</taxon>
        <taxon>Bacillales</taxon>
        <taxon>Paenibacillaceae</taxon>
        <taxon>Paenibacillus</taxon>
    </lineage>
</organism>
<dbReference type="AlphaFoldDB" id="A0A855YD95"/>
<reference evidence="3 4" key="1">
    <citation type="submission" date="2018-05" db="EMBL/GenBank/DDBJ databases">
        <title>Freshwater and sediment microbial communities from various areas in North America, analyzing microbe dynamics in response to fracking.</title>
        <authorList>
            <person name="Lamendella R."/>
        </authorList>
    </citation>
    <scope>NUCLEOTIDE SEQUENCE [LARGE SCALE GENOMIC DNA]</scope>
    <source>
        <strain evidence="3 4">DB-3</strain>
    </source>
</reference>
<evidence type="ECO:0000313" key="3">
    <source>
        <dbReference type="EMBL" id="PWW42997.1"/>
    </source>
</evidence>
<name>A0A855YD95_9BACL</name>
<feature type="transmembrane region" description="Helical" evidence="1">
    <location>
        <begin position="150"/>
        <end position="172"/>
    </location>
</feature>
<gene>
    <name evidence="3" type="ORF">DET56_10337</name>
</gene>
<keyword evidence="1" id="KW-0812">Transmembrane</keyword>
<sequence length="332" mass="37245">MILYQGKSRKFIIILLSLYTCLTFYFLFLGFDRSSSSPDQGLRYSLSLQGIPLHFPMGRDFKIWFFEMGNFVAFIPFGMFIPLLFRCGFIRFISIFILCITMVETVQMISRLGAFDIDDILINTLGAAVGYGAQRTVTHHRNTLKGFIQIFLTAIIFSIGTITVVGGLNYYLDNVGGKSVALNELVSSDGAVVWDEELSSFTVGQTNVEPQINLYSKEKQKTNEFSYLLNGKYKNMKGYFAIPDDVVRRASHETITISFIADGTEIYSLVVSANSGENHPDSFQTPLKGVNELTIKVITDGSNLMTNIVMWDITLTEPNTGQKFINSIKSVF</sequence>
<keyword evidence="1" id="KW-0472">Membrane</keyword>
<dbReference type="InterPro" id="IPR006976">
    <property type="entry name" value="VanZ-like"/>
</dbReference>
<dbReference type="Proteomes" id="UP000247078">
    <property type="component" value="Unassembled WGS sequence"/>
</dbReference>
<feature type="domain" description="VanZ-like" evidence="2">
    <location>
        <begin position="18"/>
        <end position="133"/>
    </location>
</feature>
<proteinExistence type="predicted"/>
<evidence type="ECO:0000313" key="4">
    <source>
        <dbReference type="Proteomes" id="UP000247078"/>
    </source>
</evidence>
<protein>
    <submittedName>
        <fullName evidence="3">VanZ like protein</fullName>
    </submittedName>
</protein>
<dbReference type="SUPFAM" id="SSF49785">
    <property type="entry name" value="Galactose-binding domain-like"/>
    <property type="match status" value="1"/>
</dbReference>
<dbReference type="InterPro" id="IPR038637">
    <property type="entry name" value="NPCBM_sf"/>
</dbReference>
<evidence type="ECO:0000256" key="1">
    <source>
        <dbReference type="SAM" id="Phobius"/>
    </source>
</evidence>
<dbReference type="InterPro" id="IPR008979">
    <property type="entry name" value="Galactose-bd-like_sf"/>
</dbReference>
<comment type="caution">
    <text evidence="3">The sequence shown here is derived from an EMBL/GenBank/DDBJ whole genome shotgun (WGS) entry which is preliminary data.</text>
</comment>